<dbReference type="Pfam" id="PF21173">
    <property type="entry name" value="DksA-like_N"/>
    <property type="match status" value="1"/>
</dbReference>
<evidence type="ECO:0000313" key="8">
    <source>
        <dbReference type="Proteomes" id="UP000005092"/>
    </source>
</evidence>
<dbReference type="InterPro" id="IPR037187">
    <property type="entry name" value="DnaK_N"/>
</dbReference>
<name>J0H9Z1_RHILT</name>
<feature type="zinc finger region" description="dksA C4-type" evidence="4">
    <location>
        <begin position="78"/>
        <end position="102"/>
    </location>
</feature>
<evidence type="ECO:0000256" key="3">
    <source>
        <dbReference type="ARBA" id="ARBA00022833"/>
    </source>
</evidence>
<evidence type="ECO:0000256" key="2">
    <source>
        <dbReference type="ARBA" id="ARBA00022771"/>
    </source>
</evidence>
<evidence type="ECO:0000259" key="5">
    <source>
        <dbReference type="Pfam" id="PF01258"/>
    </source>
</evidence>
<evidence type="ECO:0000256" key="4">
    <source>
        <dbReference type="PROSITE-ProRule" id="PRU00510"/>
    </source>
</evidence>
<keyword evidence="1" id="KW-0479">Metal-binding</keyword>
<dbReference type="PROSITE" id="PS51128">
    <property type="entry name" value="ZF_DKSA_2"/>
    <property type="match status" value="1"/>
</dbReference>
<keyword evidence="2" id="KW-0863">Zinc-finger</keyword>
<proteinExistence type="predicted"/>
<dbReference type="InterPro" id="IPR048487">
    <property type="entry name" value="DksA-like_N"/>
</dbReference>
<organism evidence="7 8">
    <name type="scientific">Rhizobium leguminosarum bv. trifolii WSM597</name>
    <dbReference type="NCBI Taxonomy" id="754764"/>
    <lineage>
        <taxon>Bacteria</taxon>
        <taxon>Pseudomonadati</taxon>
        <taxon>Pseudomonadota</taxon>
        <taxon>Alphaproteobacteria</taxon>
        <taxon>Hyphomicrobiales</taxon>
        <taxon>Rhizobiaceae</taxon>
        <taxon>Rhizobium/Agrobacterium group</taxon>
        <taxon>Rhizobium</taxon>
    </lineage>
</organism>
<dbReference type="PANTHER" id="PTHR33823:SF4">
    <property type="entry name" value="GENERAL STRESS PROTEIN 16O"/>
    <property type="match status" value="1"/>
</dbReference>
<dbReference type="SUPFAM" id="SSF57716">
    <property type="entry name" value="Glucocorticoid receptor-like (DNA-binding domain)"/>
    <property type="match status" value="1"/>
</dbReference>
<sequence>MDTTATRTTLLDLKRELTRRLEAINADLSAALDADSGERAMQVENDEVLWGMRNEGAQQIAAINAALERLEDGTYGRCAQCHLPIAHDRLSAVPYTPFCAECARSH</sequence>
<dbReference type="AlphaFoldDB" id="J0H9Z1"/>
<dbReference type="SUPFAM" id="SSF109635">
    <property type="entry name" value="DnaK suppressor protein DksA, alpha-hairpin domain"/>
    <property type="match status" value="1"/>
</dbReference>
<dbReference type="GO" id="GO:0008270">
    <property type="term" value="F:zinc ion binding"/>
    <property type="evidence" value="ECO:0007669"/>
    <property type="project" value="UniProtKB-KW"/>
</dbReference>
<evidence type="ECO:0000256" key="1">
    <source>
        <dbReference type="ARBA" id="ARBA00022723"/>
    </source>
</evidence>
<protein>
    <submittedName>
        <fullName evidence="7">DnaK suppressor protein</fullName>
    </submittedName>
</protein>
<accession>J0H9Z1</accession>
<feature type="domain" description="DnaK suppressor protein-like N-terminal" evidence="6">
    <location>
        <begin position="8"/>
        <end position="70"/>
    </location>
</feature>
<dbReference type="Proteomes" id="UP000005092">
    <property type="component" value="Unassembled WGS sequence"/>
</dbReference>
<dbReference type="HOGENOM" id="CLU_043144_3_2_5"/>
<reference evidence="7 8" key="1">
    <citation type="submission" date="2012-02" db="EMBL/GenBank/DDBJ databases">
        <title>Improved High-Quality Draft Sequence of Rhizobium leguminosarum bv. trifolii WSM597.</title>
        <authorList>
            <consortium name="US DOE Joint Genome Institute"/>
            <person name="Lucas S."/>
            <person name="Han J."/>
            <person name="Lapidus A."/>
            <person name="Cheng J.-F."/>
            <person name="Goodwin L."/>
            <person name="Pitluck S."/>
            <person name="Peters L."/>
            <person name="Ovchinnikova G."/>
            <person name="Held B."/>
            <person name="Detter J.C."/>
            <person name="Han C."/>
            <person name="Tapia R."/>
            <person name="Land M."/>
            <person name="Hauser L."/>
            <person name="Kyrpides N."/>
            <person name="Ivanova N."/>
            <person name="Pagani I."/>
            <person name="Brau L."/>
            <person name="Yates R."/>
            <person name="O'Hara G."/>
            <person name="Rui T."/>
            <person name="Howieson J."/>
            <person name="Reeve W."/>
            <person name="Woyke T."/>
        </authorList>
    </citation>
    <scope>NUCLEOTIDE SEQUENCE [LARGE SCALE GENOMIC DNA]</scope>
    <source>
        <strain evidence="7 8">WSM597</strain>
    </source>
</reference>
<gene>
    <name evidence="7" type="ORF">Rleg9DRAFT_6236</name>
</gene>
<dbReference type="OrthoDB" id="1121111at2"/>
<dbReference type="PANTHER" id="PTHR33823">
    <property type="entry name" value="RNA POLYMERASE-BINDING TRANSCRIPTION FACTOR DKSA-RELATED"/>
    <property type="match status" value="1"/>
</dbReference>
<dbReference type="Pfam" id="PF01258">
    <property type="entry name" value="zf-dskA_traR"/>
    <property type="match status" value="1"/>
</dbReference>
<dbReference type="EMBL" id="JH719381">
    <property type="protein sequence ID" value="EJB07230.1"/>
    <property type="molecule type" value="Genomic_DNA"/>
</dbReference>
<dbReference type="Gene3D" id="1.20.120.910">
    <property type="entry name" value="DksA, coiled-coil domain"/>
    <property type="match status" value="1"/>
</dbReference>
<evidence type="ECO:0000259" key="6">
    <source>
        <dbReference type="Pfam" id="PF21173"/>
    </source>
</evidence>
<keyword evidence="3" id="KW-0862">Zinc</keyword>
<evidence type="ECO:0000313" key="7">
    <source>
        <dbReference type="EMBL" id="EJB07230.1"/>
    </source>
</evidence>
<dbReference type="RefSeq" id="WP_003592815.1">
    <property type="nucleotide sequence ID" value="NZ_JH719381.1"/>
</dbReference>
<feature type="domain" description="Zinc finger DksA/TraR C4-type" evidence="5">
    <location>
        <begin position="73"/>
        <end position="106"/>
    </location>
</feature>
<dbReference type="InterPro" id="IPR000962">
    <property type="entry name" value="Znf_DskA_TraR"/>
</dbReference>